<accession>A0A3P7J045</accession>
<keyword evidence="3" id="KW-1185">Reference proteome</keyword>
<protein>
    <submittedName>
        <fullName evidence="2">Uncharacterized protein</fullName>
    </submittedName>
</protein>
<name>A0A3P7J045_STRVU</name>
<gene>
    <name evidence="2" type="ORF">SVUK_LOCUS11244</name>
</gene>
<feature type="compositionally biased region" description="Basic and acidic residues" evidence="1">
    <location>
        <begin position="19"/>
        <end position="38"/>
    </location>
</feature>
<dbReference type="Proteomes" id="UP000270094">
    <property type="component" value="Unassembled WGS sequence"/>
</dbReference>
<dbReference type="AlphaFoldDB" id="A0A3P7J045"/>
<sequence length="90" mass="9735">MIYDYDQGNELGPGPKPKLNNDDREETTQKVSKKERELDYKGTDYSAIVFAIDQIADGGEELRALILGTRIGGGRAGGPKDMPPIPGGNN</sequence>
<feature type="region of interest" description="Disordered" evidence="1">
    <location>
        <begin position="1"/>
        <end position="38"/>
    </location>
</feature>
<dbReference type="EMBL" id="UYYB01096610">
    <property type="protein sequence ID" value="VDM76246.1"/>
    <property type="molecule type" value="Genomic_DNA"/>
</dbReference>
<reference evidence="2 3" key="1">
    <citation type="submission" date="2018-11" db="EMBL/GenBank/DDBJ databases">
        <authorList>
            <consortium name="Pathogen Informatics"/>
        </authorList>
    </citation>
    <scope>NUCLEOTIDE SEQUENCE [LARGE SCALE GENOMIC DNA]</scope>
</reference>
<evidence type="ECO:0000256" key="1">
    <source>
        <dbReference type="SAM" id="MobiDB-lite"/>
    </source>
</evidence>
<evidence type="ECO:0000313" key="3">
    <source>
        <dbReference type="Proteomes" id="UP000270094"/>
    </source>
</evidence>
<proteinExistence type="predicted"/>
<organism evidence="2 3">
    <name type="scientific">Strongylus vulgaris</name>
    <name type="common">Blood worm</name>
    <dbReference type="NCBI Taxonomy" id="40348"/>
    <lineage>
        <taxon>Eukaryota</taxon>
        <taxon>Metazoa</taxon>
        <taxon>Ecdysozoa</taxon>
        <taxon>Nematoda</taxon>
        <taxon>Chromadorea</taxon>
        <taxon>Rhabditida</taxon>
        <taxon>Rhabditina</taxon>
        <taxon>Rhabditomorpha</taxon>
        <taxon>Strongyloidea</taxon>
        <taxon>Strongylidae</taxon>
        <taxon>Strongylus</taxon>
    </lineage>
</organism>
<feature type="region of interest" description="Disordered" evidence="1">
    <location>
        <begin position="70"/>
        <end position="90"/>
    </location>
</feature>
<evidence type="ECO:0000313" key="2">
    <source>
        <dbReference type="EMBL" id="VDM76246.1"/>
    </source>
</evidence>
<feature type="compositionally biased region" description="Pro residues" evidence="1">
    <location>
        <begin position="81"/>
        <end position="90"/>
    </location>
</feature>